<name>A0AA39YG40_9PEZI</name>
<dbReference type="EMBL" id="JAULSV010000002">
    <property type="protein sequence ID" value="KAK0652007.1"/>
    <property type="molecule type" value="Genomic_DNA"/>
</dbReference>
<gene>
    <name evidence="1" type="ORF">B0T16DRAFT_387344</name>
</gene>
<proteinExistence type="predicted"/>
<comment type="caution">
    <text evidence="1">The sequence shown here is derived from an EMBL/GenBank/DDBJ whole genome shotgun (WGS) entry which is preliminary data.</text>
</comment>
<dbReference type="Proteomes" id="UP001174936">
    <property type="component" value="Unassembled WGS sequence"/>
</dbReference>
<organism evidence="1 2">
    <name type="scientific">Cercophora newfieldiana</name>
    <dbReference type="NCBI Taxonomy" id="92897"/>
    <lineage>
        <taxon>Eukaryota</taxon>
        <taxon>Fungi</taxon>
        <taxon>Dikarya</taxon>
        <taxon>Ascomycota</taxon>
        <taxon>Pezizomycotina</taxon>
        <taxon>Sordariomycetes</taxon>
        <taxon>Sordariomycetidae</taxon>
        <taxon>Sordariales</taxon>
        <taxon>Lasiosphaeriaceae</taxon>
        <taxon>Cercophora</taxon>
    </lineage>
</organism>
<dbReference type="AlphaFoldDB" id="A0AA39YG40"/>
<protein>
    <submittedName>
        <fullName evidence="1">Uncharacterized protein</fullName>
    </submittedName>
</protein>
<evidence type="ECO:0000313" key="2">
    <source>
        <dbReference type="Proteomes" id="UP001174936"/>
    </source>
</evidence>
<accession>A0AA39YG40</accession>
<reference evidence="1" key="1">
    <citation type="submission" date="2023-06" db="EMBL/GenBank/DDBJ databases">
        <title>Genome-scale phylogeny and comparative genomics of the fungal order Sordariales.</title>
        <authorList>
            <consortium name="Lawrence Berkeley National Laboratory"/>
            <person name="Hensen N."/>
            <person name="Bonometti L."/>
            <person name="Westerberg I."/>
            <person name="Brannstrom I.O."/>
            <person name="Guillou S."/>
            <person name="Cros-Aarteil S."/>
            <person name="Calhoun S."/>
            <person name="Haridas S."/>
            <person name="Kuo A."/>
            <person name="Mondo S."/>
            <person name="Pangilinan J."/>
            <person name="Riley R."/>
            <person name="Labutti K."/>
            <person name="Andreopoulos B."/>
            <person name="Lipzen A."/>
            <person name="Chen C."/>
            <person name="Yanf M."/>
            <person name="Daum C."/>
            <person name="Ng V."/>
            <person name="Clum A."/>
            <person name="Steindorff A."/>
            <person name="Ohm R."/>
            <person name="Martin F."/>
            <person name="Silar P."/>
            <person name="Natvig D."/>
            <person name="Lalanne C."/>
            <person name="Gautier V."/>
            <person name="Ament-Velasquez S.L."/>
            <person name="Kruys A."/>
            <person name="Hutchinson M.I."/>
            <person name="Powell A.J."/>
            <person name="Barry K."/>
            <person name="Miller A.N."/>
            <person name="Grigoriev I.V."/>
            <person name="Debuchy R."/>
            <person name="Gladieux P."/>
            <person name="Thoren M.H."/>
            <person name="Johannesson H."/>
        </authorList>
    </citation>
    <scope>NUCLEOTIDE SEQUENCE</scope>
    <source>
        <strain evidence="1">SMH2532-1</strain>
    </source>
</reference>
<sequence>MTCRALVPGRAGSLMWEGSRAEVCGSAMDVLSYHVVTSNGVSCCSLTARSRLNRQCQSHLDDLKRVLDCTIKATDMKTASVERGVVTKMYDELAKVIWSLFFSPDSEFLLTATFPVILDGGVNEPLWLVVLDLAESKPCLLRALIYLLSISMCLPVICRPSKSKLTDKMPSNCPC</sequence>
<keyword evidence="2" id="KW-1185">Reference proteome</keyword>
<evidence type="ECO:0000313" key="1">
    <source>
        <dbReference type="EMBL" id="KAK0652007.1"/>
    </source>
</evidence>